<organism evidence="2 3">
    <name type="scientific">Eiseniibacteriota bacterium</name>
    <dbReference type="NCBI Taxonomy" id="2212470"/>
    <lineage>
        <taxon>Bacteria</taxon>
        <taxon>Candidatus Eiseniibacteriota</taxon>
    </lineage>
</organism>
<sequence length="112" mass="13226">MKKKDTTPTLRRRRTARLRQLRSLKPEFLRGSLIERYKRCGKVGCKCAHGRGHGPKYYLSLSVPGGRPEMEYVPQDYVKQVEGYLANHSKARRLLEEICEINRELLRRREEL</sequence>
<reference evidence="2 3" key="1">
    <citation type="submission" date="2024-09" db="EMBL/GenBank/DDBJ databases">
        <authorList>
            <person name="D'Angelo T."/>
        </authorList>
    </citation>
    <scope>NUCLEOTIDE SEQUENCE [LARGE SCALE GENOMIC DNA]</scope>
    <source>
        <strain evidence="2">SAG AM-320-E07</strain>
    </source>
</reference>
<evidence type="ECO:0000259" key="1">
    <source>
        <dbReference type="Pfam" id="PF20586"/>
    </source>
</evidence>
<proteinExistence type="predicted"/>
<dbReference type="InterPro" id="IPR046738">
    <property type="entry name" value="DUF6788"/>
</dbReference>
<dbReference type="Proteomes" id="UP001593833">
    <property type="component" value="Unassembled WGS sequence"/>
</dbReference>
<protein>
    <submittedName>
        <fullName evidence="2">DUF6788 family protein</fullName>
    </submittedName>
</protein>
<name>A0ABV6YKQ8_UNCEI</name>
<evidence type="ECO:0000313" key="3">
    <source>
        <dbReference type="Proteomes" id="UP001593833"/>
    </source>
</evidence>
<keyword evidence="3" id="KW-1185">Reference proteome</keyword>
<comment type="caution">
    <text evidence="2">The sequence shown here is derived from an EMBL/GenBank/DDBJ whole genome shotgun (WGS) entry which is preliminary data.</text>
</comment>
<dbReference type="EMBL" id="JBHPKH010000051">
    <property type="protein sequence ID" value="MFC1572928.1"/>
    <property type="molecule type" value="Genomic_DNA"/>
</dbReference>
<accession>A0ABV6YKQ8</accession>
<feature type="domain" description="DUF6788" evidence="1">
    <location>
        <begin position="10"/>
        <end position="82"/>
    </location>
</feature>
<dbReference type="Pfam" id="PF20586">
    <property type="entry name" value="DUF6788"/>
    <property type="match status" value="1"/>
</dbReference>
<evidence type="ECO:0000313" key="2">
    <source>
        <dbReference type="EMBL" id="MFC1572928.1"/>
    </source>
</evidence>
<gene>
    <name evidence="2" type="ORF">ACFL6M_04940</name>
</gene>